<dbReference type="InterPro" id="IPR011058">
    <property type="entry name" value="Cyanovirin-N"/>
</dbReference>
<sequence>MPQPQLLSQSLVGNNELHIKYVDWSGQSANHIFYLDHGLGNSEGSFQPLAFDFSLSARDVVLQANTLRAQLATSGRVWWHDEVLIEVKFPPPEPKAPYYPTIHFHRTESQRLKPPSCRNLRLIDKWLLAAQCLQRDGSYRDSYLNLDKCLGHDNGAISRHANHFSRSAAVVQLTDTTLFAVWQHAGTQGQDRDAIRLETILRCSNGALLPLRQDIEPQELEFEVLGDNTSWIPGVINIRLVNFTKKRYWYLVADIRSPRGGSSGECVIILNEVFGPHVDQMFNGPWFSSPDIPEPARETKLKNGTLKASFESDNGWVEKTIDLRPVITVKDGRLALKQTGSDCPGCRELFYSGVLYTPWEGRTVELNLSAMKAARARCPSAFCQLVHDTIRLYIAPSMNVHQVWVVTLPGSIRPGELSSHYSRREVQLVLRAAEGGGSGVTSWIRSKSKQPTTMIEARCTVLLDVPGAMDKDYEDEKLNPIPRHLKTLARTRMDACWLDPGRRWSVVADWIRVCKTKHQHDRLDHCDGPSSSKEKGKSINSTPPPALPTRYLDLSAPNGTVRVATSSPGDIGSYACLSYRWGGGSLRTACALSTSTLRQFSSSVPHGILPALFANAIAVCRKLGISRLWIAALCIQQDSPDDWQRESQLMSQYFSRCELCISATSSTSRDQGFDVDATRVPAVRSSSTDPSSRFSLLALPTDFGKPPEEHFVHMQGMETMQRDYPLLTRAWGLQERWLSPRVLHFTKDEIIFECPECIACECGGVSKYLVDNLGLKAGFSSVRSTTTAQHGLLRRRTRLEEINWDELVPMYSGLGVSVLTDRLAALSGLAAVVYNHRNSDPPAYDDVKDKVPTMLQPGAETAYLAGLWRETLPRDMAWFVGETLLRNTANEQRLEVIGSGDGSHRRPRPAQYLAPSWSWASVLDTVRYLEAHDQEPQFEVLETHVSLTSASEPFGPVNEGCSLRLLGNLFETGWGLRPGGRDGSEMKYYLSHLVGTQQLDTEEDSGRVVFSPDCNIMKPGPSQIRPGDSLYVFPLLTQQVKYARFMMEAAKAVDESRSTSCLVLRAVGGGGGDRKDVFAGIKTLERVGFTEYVNFKKGVRNVDTNRYVEREFYLV</sequence>
<protein>
    <submittedName>
        <fullName evidence="4">Heterokaryon incompatibility protein-domain-containing protein</fullName>
    </submittedName>
</protein>
<dbReference type="PANTHER" id="PTHR33112">
    <property type="entry name" value="DOMAIN PROTEIN, PUTATIVE-RELATED"/>
    <property type="match status" value="1"/>
</dbReference>
<evidence type="ECO:0000313" key="4">
    <source>
        <dbReference type="EMBL" id="KAK3321914.1"/>
    </source>
</evidence>
<dbReference type="EMBL" id="JAUEDM010000003">
    <property type="protein sequence ID" value="KAK3321914.1"/>
    <property type="molecule type" value="Genomic_DNA"/>
</dbReference>
<organism evidence="4 5">
    <name type="scientific">Apodospora peruviana</name>
    <dbReference type="NCBI Taxonomy" id="516989"/>
    <lineage>
        <taxon>Eukaryota</taxon>
        <taxon>Fungi</taxon>
        <taxon>Dikarya</taxon>
        <taxon>Ascomycota</taxon>
        <taxon>Pezizomycotina</taxon>
        <taxon>Sordariomycetes</taxon>
        <taxon>Sordariomycetidae</taxon>
        <taxon>Sordariales</taxon>
        <taxon>Lasiosphaeriaceae</taxon>
        <taxon>Apodospora</taxon>
    </lineage>
</organism>
<dbReference type="Pfam" id="PF06985">
    <property type="entry name" value="HET"/>
    <property type="match status" value="1"/>
</dbReference>
<dbReference type="AlphaFoldDB" id="A0AAE0IBL3"/>
<dbReference type="InterPro" id="IPR036673">
    <property type="entry name" value="Cyanovirin-N_sf"/>
</dbReference>
<evidence type="ECO:0000259" key="3">
    <source>
        <dbReference type="Pfam" id="PF08881"/>
    </source>
</evidence>
<dbReference type="SUPFAM" id="SSF51322">
    <property type="entry name" value="Cyanovirin-N"/>
    <property type="match status" value="1"/>
</dbReference>
<evidence type="ECO:0000256" key="1">
    <source>
        <dbReference type="SAM" id="MobiDB-lite"/>
    </source>
</evidence>
<accession>A0AAE0IBL3</accession>
<evidence type="ECO:0000313" key="5">
    <source>
        <dbReference type="Proteomes" id="UP001283341"/>
    </source>
</evidence>
<keyword evidence="5" id="KW-1185">Reference proteome</keyword>
<feature type="region of interest" description="Disordered" evidence="1">
    <location>
        <begin position="521"/>
        <end position="546"/>
    </location>
</feature>
<name>A0AAE0IBL3_9PEZI</name>
<gene>
    <name evidence="4" type="ORF">B0H66DRAFT_601394</name>
</gene>
<evidence type="ECO:0000259" key="2">
    <source>
        <dbReference type="Pfam" id="PF06985"/>
    </source>
</evidence>
<reference evidence="4" key="2">
    <citation type="submission" date="2023-06" db="EMBL/GenBank/DDBJ databases">
        <authorList>
            <consortium name="Lawrence Berkeley National Laboratory"/>
            <person name="Haridas S."/>
            <person name="Hensen N."/>
            <person name="Bonometti L."/>
            <person name="Westerberg I."/>
            <person name="Brannstrom I.O."/>
            <person name="Guillou S."/>
            <person name="Cros-Aarteil S."/>
            <person name="Calhoun S."/>
            <person name="Kuo A."/>
            <person name="Mondo S."/>
            <person name="Pangilinan J."/>
            <person name="Riley R."/>
            <person name="Labutti K."/>
            <person name="Andreopoulos B."/>
            <person name="Lipzen A."/>
            <person name="Chen C."/>
            <person name="Yanf M."/>
            <person name="Daum C."/>
            <person name="Ng V."/>
            <person name="Clum A."/>
            <person name="Steindorff A."/>
            <person name="Ohm R."/>
            <person name="Martin F."/>
            <person name="Silar P."/>
            <person name="Natvig D."/>
            <person name="Lalanne C."/>
            <person name="Gautier V."/>
            <person name="Ament-Velasquez S.L."/>
            <person name="Kruys A."/>
            <person name="Hutchinson M.I."/>
            <person name="Powell A.J."/>
            <person name="Barry K."/>
            <person name="Miller A.N."/>
            <person name="Grigoriev I.V."/>
            <person name="Debuchy R."/>
            <person name="Gladieux P."/>
            <person name="Thoren M.H."/>
            <person name="Johannesson H."/>
        </authorList>
    </citation>
    <scope>NUCLEOTIDE SEQUENCE</scope>
    <source>
        <strain evidence="4">CBS 118394</strain>
    </source>
</reference>
<comment type="caution">
    <text evidence="4">The sequence shown here is derived from an EMBL/GenBank/DDBJ whole genome shotgun (WGS) entry which is preliminary data.</text>
</comment>
<dbReference type="Gene3D" id="2.30.60.10">
    <property type="entry name" value="Cyanovirin-N"/>
    <property type="match status" value="1"/>
</dbReference>
<feature type="domain" description="Cyanovirin-N" evidence="3">
    <location>
        <begin position="116"/>
        <end position="208"/>
    </location>
</feature>
<proteinExistence type="predicted"/>
<dbReference type="InterPro" id="IPR010730">
    <property type="entry name" value="HET"/>
</dbReference>
<reference evidence="4" key="1">
    <citation type="journal article" date="2023" name="Mol. Phylogenet. Evol.">
        <title>Genome-scale phylogeny and comparative genomics of the fungal order Sordariales.</title>
        <authorList>
            <person name="Hensen N."/>
            <person name="Bonometti L."/>
            <person name="Westerberg I."/>
            <person name="Brannstrom I.O."/>
            <person name="Guillou S."/>
            <person name="Cros-Aarteil S."/>
            <person name="Calhoun S."/>
            <person name="Haridas S."/>
            <person name="Kuo A."/>
            <person name="Mondo S."/>
            <person name="Pangilinan J."/>
            <person name="Riley R."/>
            <person name="LaButti K."/>
            <person name="Andreopoulos B."/>
            <person name="Lipzen A."/>
            <person name="Chen C."/>
            <person name="Yan M."/>
            <person name="Daum C."/>
            <person name="Ng V."/>
            <person name="Clum A."/>
            <person name="Steindorff A."/>
            <person name="Ohm R.A."/>
            <person name="Martin F."/>
            <person name="Silar P."/>
            <person name="Natvig D.O."/>
            <person name="Lalanne C."/>
            <person name="Gautier V."/>
            <person name="Ament-Velasquez S.L."/>
            <person name="Kruys A."/>
            <person name="Hutchinson M.I."/>
            <person name="Powell A.J."/>
            <person name="Barry K."/>
            <person name="Miller A.N."/>
            <person name="Grigoriev I.V."/>
            <person name="Debuchy R."/>
            <person name="Gladieux P."/>
            <person name="Hiltunen Thoren M."/>
            <person name="Johannesson H."/>
        </authorList>
    </citation>
    <scope>NUCLEOTIDE SEQUENCE</scope>
    <source>
        <strain evidence="4">CBS 118394</strain>
    </source>
</reference>
<dbReference type="Pfam" id="PF08881">
    <property type="entry name" value="CVNH"/>
    <property type="match status" value="1"/>
</dbReference>
<dbReference type="Proteomes" id="UP001283341">
    <property type="component" value="Unassembled WGS sequence"/>
</dbReference>
<feature type="domain" description="Heterokaryon incompatibility" evidence="2">
    <location>
        <begin position="574"/>
        <end position="735"/>
    </location>
</feature>
<dbReference type="PANTHER" id="PTHR33112:SF9">
    <property type="entry name" value="HETEROKARYON INCOMPATIBILITY DOMAIN-CONTAINING PROTEIN"/>
    <property type="match status" value="1"/>
</dbReference>
<feature type="compositionally biased region" description="Basic and acidic residues" evidence="1">
    <location>
        <begin position="521"/>
        <end position="537"/>
    </location>
</feature>